<dbReference type="PANTHER" id="PTHR23301:SF0">
    <property type="entry name" value="CHITIN-BINDING TYPE-2 DOMAIN-CONTAINING PROTEIN-RELATED"/>
    <property type="match status" value="1"/>
</dbReference>
<dbReference type="InterPro" id="IPR036508">
    <property type="entry name" value="Chitin-bd_dom_sf"/>
</dbReference>
<keyword evidence="3" id="KW-0677">Repeat</keyword>
<dbReference type="PROSITE" id="PS50940">
    <property type="entry name" value="CHIT_BIND_II"/>
    <property type="match status" value="2"/>
</dbReference>
<dbReference type="Gene3D" id="2.170.140.10">
    <property type="entry name" value="Chitin binding domain"/>
    <property type="match status" value="2"/>
</dbReference>
<evidence type="ECO:0000256" key="1">
    <source>
        <dbReference type="ARBA" id="ARBA00022669"/>
    </source>
</evidence>
<name>Q6IKV9_DROME</name>
<evidence type="ECO:0000259" key="6">
    <source>
        <dbReference type="PROSITE" id="PS50940"/>
    </source>
</evidence>
<keyword evidence="1" id="KW-0147">Chitin-binding</keyword>
<dbReference type="Pfam" id="PF01607">
    <property type="entry name" value="CBM_14"/>
    <property type="match status" value="2"/>
</dbReference>
<keyword evidence="5" id="KW-0325">Glycoprotein</keyword>
<evidence type="ECO:0000313" key="7">
    <source>
        <dbReference type="EMBL" id="DAA03100.1"/>
    </source>
</evidence>
<sequence length="210" mass="22795">MPAATTATTTMVAMTMMMMMVVEMILRTHFAALVLLAGLYILSDYFTSGQSYTYNADEICICSGHLVNDLVPDCEDCSGYYICGDGSYEKVKCPQGLIFDIALNTCVLGQCPRFDGTCSANSTVPPPVTTTTTTAAPETIPPTPSGPCDNDVTCQLQEKSIPHPTHCRNFYTCYGKCAVLGLCELGKWFDREGNVCNYSHKVTNCPANQD</sequence>
<dbReference type="HOGENOM" id="CLU_062693_1_1_1"/>
<evidence type="ECO:0000256" key="3">
    <source>
        <dbReference type="ARBA" id="ARBA00022737"/>
    </source>
</evidence>
<dbReference type="ExpressionAtlas" id="Q6IKV9">
    <property type="expression patterns" value="baseline and differential"/>
</dbReference>
<dbReference type="GO" id="GO:0005576">
    <property type="term" value="C:extracellular region"/>
    <property type="evidence" value="ECO:0007669"/>
    <property type="project" value="InterPro"/>
</dbReference>
<dbReference type="EMBL" id="BK002257">
    <property type="protein sequence ID" value="DAA03100.1"/>
    <property type="molecule type" value="Genomic_DNA"/>
</dbReference>
<feature type="domain" description="Chitin-binding type-2" evidence="6">
    <location>
        <begin position="151"/>
        <end position="207"/>
    </location>
</feature>
<evidence type="ECO:0000256" key="4">
    <source>
        <dbReference type="ARBA" id="ARBA00023157"/>
    </source>
</evidence>
<dbReference type="Bgee" id="FBgn0262854">
    <property type="expression patterns" value="Expressed in adult anterior midgut class II enteroendocrine cell in adult midgut (Drosophila) and 17 other cell types or tissues"/>
</dbReference>
<keyword evidence="2" id="KW-0732">Signal</keyword>
<dbReference type="SUPFAM" id="SSF57625">
    <property type="entry name" value="Invertebrate chitin-binding proteins"/>
    <property type="match status" value="2"/>
</dbReference>
<evidence type="ECO:0000256" key="2">
    <source>
        <dbReference type="ARBA" id="ARBA00022729"/>
    </source>
</evidence>
<protein>
    <submittedName>
        <fullName evidence="7">HDC11307</fullName>
    </submittedName>
</protein>
<accession>Q6IKV9</accession>
<dbReference type="PANTHER" id="PTHR23301">
    <property type="entry name" value="CHITIN BINDING PERITROPHIN-A"/>
    <property type="match status" value="1"/>
</dbReference>
<dbReference type="InterPro" id="IPR002557">
    <property type="entry name" value="Chitin-bd_dom"/>
</dbReference>
<proteinExistence type="predicted"/>
<dbReference type="SMART" id="SM00494">
    <property type="entry name" value="ChtBD2"/>
    <property type="match status" value="2"/>
</dbReference>
<gene>
    <name evidence="7" type="ORF">HDC11307</name>
</gene>
<keyword evidence="4" id="KW-1015">Disulfide bond</keyword>
<dbReference type="OrthoDB" id="6020543at2759"/>
<evidence type="ECO:0000256" key="5">
    <source>
        <dbReference type="ARBA" id="ARBA00023180"/>
    </source>
</evidence>
<organism evidence="7">
    <name type="scientific">Drosophila melanogaster</name>
    <name type="common">Fruit fly</name>
    <dbReference type="NCBI Taxonomy" id="7227"/>
    <lineage>
        <taxon>Eukaryota</taxon>
        <taxon>Metazoa</taxon>
        <taxon>Ecdysozoa</taxon>
        <taxon>Arthropoda</taxon>
        <taxon>Hexapoda</taxon>
        <taxon>Insecta</taxon>
        <taxon>Pterygota</taxon>
        <taxon>Neoptera</taxon>
        <taxon>Endopterygota</taxon>
        <taxon>Diptera</taxon>
        <taxon>Brachycera</taxon>
        <taxon>Muscomorpha</taxon>
        <taxon>Ephydroidea</taxon>
        <taxon>Drosophilidae</taxon>
        <taxon>Drosophila</taxon>
        <taxon>Sophophora</taxon>
    </lineage>
</organism>
<dbReference type="GO" id="GO:0008061">
    <property type="term" value="F:chitin binding"/>
    <property type="evidence" value="ECO:0007669"/>
    <property type="project" value="UniProtKB-KW"/>
</dbReference>
<dbReference type="AlphaFoldDB" id="Q6IKV9"/>
<reference evidence="7" key="1">
    <citation type="journal article" date="2003" name="Genome Biol.">
        <title>An integrated gene annotation and transcriptional profiling approach towards the full gene content of the Drosophila genome.</title>
        <authorList>
            <person name="Hild M."/>
            <person name="Beckmann B."/>
            <person name="Haas S.A."/>
            <person name="Koch B."/>
            <person name="Solovyev V."/>
            <person name="Busold C."/>
            <person name="Fellenberg K."/>
            <person name="Boutros M."/>
            <person name="Vingron M."/>
            <person name="Sauer F."/>
            <person name="Hoheisel J.D."/>
            <person name="Paro R."/>
        </authorList>
    </citation>
    <scope>NUCLEOTIDE SEQUENCE</scope>
</reference>
<dbReference type="VEuPathDB" id="VectorBase:FBgn0262854"/>
<feature type="domain" description="Chitin-binding type-2" evidence="6">
    <location>
        <begin position="59"/>
        <end position="106"/>
    </location>
</feature>
<dbReference type="InterPro" id="IPR051940">
    <property type="entry name" value="Chitin_bind-dev_reg"/>
</dbReference>